<evidence type="ECO:0000313" key="3">
    <source>
        <dbReference type="EMBL" id="ETK73995.1"/>
    </source>
</evidence>
<accession>W2FVD5</accession>
<feature type="transmembrane region" description="Helical" evidence="2">
    <location>
        <begin position="23"/>
        <end position="46"/>
    </location>
</feature>
<keyword evidence="2" id="KW-0812">Transmembrane</keyword>
<evidence type="ECO:0000256" key="1">
    <source>
        <dbReference type="SAM" id="MobiDB-lite"/>
    </source>
</evidence>
<feature type="region of interest" description="Disordered" evidence="1">
    <location>
        <begin position="1"/>
        <end position="20"/>
    </location>
</feature>
<protein>
    <submittedName>
        <fullName evidence="3">Uncharacterized protein</fullName>
    </submittedName>
</protein>
<keyword evidence="2" id="KW-1133">Transmembrane helix</keyword>
<keyword evidence="2" id="KW-0472">Membrane</keyword>
<organism evidence="3">
    <name type="scientific">Phytophthora nicotianae</name>
    <name type="common">Potato buckeye rot agent</name>
    <name type="synonym">Phytophthora parasitica</name>
    <dbReference type="NCBI Taxonomy" id="4792"/>
    <lineage>
        <taxon>Eukaryota</taxon>
        <taxon>Sar</taxon>
        <taxon>Stramenopiles</taxon>
        <taxon>Oomycota</taxon>
        <taxon>Peronosporomycetes</taxon>
        <taxon>Peronosporales</taxon>
        <taxon>Peronosporaceae</taxon>
        <taxon>Phytophthora</taxon>
    </lineage>
</organism>
<dbReference type="EMBL" id="KI689141">
    <property type="protein sequence ID" value="ETK73995.1"/>
    <property type="molecule type" value="Genomic_DNA"/>
</dbReference>
<dbReference type="Proteomes" id="UP000053236">
    <property type="component" value="Unassembled WGS sequence"/>
</dbReference>
<gene>
    <name evidence="3" type="ORF">L915_19130</name>
</gene>
<name>W2FVD5_PHYNI</name>
<proteinExistence type="predicted"/>
<reference evidence="3" key="1">
    <citation type="submission" date="2013-11" db="EMBL/GenBank/DDBJ databases">
        <title>The Genome Sequence of Phytophthora parasitica CJ02B3.</title>
        <authorList>
            <consortium name="The Broad Institute Genomics Platform"/>
            <person name="Russ C."/>
            <person name="Tyler B."/>
            <person name="Panabieres F."/>
            <person name="Shan W."/>
            <person name="Tripathy S."/>
            <person name="Grunwald N."/>
            <person name="Machado M."/>
            <person name="Johnson C.S."/>
            <person name="Arredondo F."/>
            <person name="Hong C."/>
            <person name="Coffey M."/>
            <person name="Young S.K."/>
            <person name="Zeng Q."/>
            <person name="Gargeya S."/>
            <person name="Fitzgerald M."/>
            <person name="Abouelleil A."/>
            <person name="Alvarado L."/>
            <person name="Chapman S.B."/>
            <person name="Gainer-Dewar J."/>
            <person name="Goldberg J."/>
            <person name="Griggs A."/>
            <person name="Gujja S."/>
            <person name="Hansen M."/>
            <person name="Howarth C."/>
            <person name="Imamovic A."/>
            <person name="Ireland A."/>
            <person name="Larimer J."/>
            <person name="McCowan C."/>
            <person name="Murphy C."/>
            <person name="Pearson M."/>
            <person name="Poon T.W."/>
            <person name="Priest M."/>
            <person name="Roberts A."/>
            <person name="Saif S."/>
            <person name="Shea T."/>
            <person name="Sykes S."/>
            <person name="Wortman J."/>
            <person name="Nusbaum C."/>
            <person name="Birren B."/>
        </authorList>
    </citation>
    <scope>NUCLEOTIDE SEQUENCE [LARGE SCALE GENOMIC DNA]</scope>
    <source>
        <strain evidence="3">CJ02B3</strain>
    </source>
</reference>
<dbReference type="AlphaFoldDB" id="W2FVD5"/>
<evidence type="ECO:0000256" key="2">
    <source>
        <dbReference type="SAM" id="Phobius"/>
    </source>
</evidence>
<feature type="compositionally biased region" description="Polar residues" evidence="1">
    <location>
        <begin position="10"/>
        <end position="20"/>
    </location>
</feature>
<sequence length="79" mass="8232">MGGSLPVHQYESSTGNVPSNGGWTIRIAGIAFMALETSIVLALGGLETLRAGQERAKSIAALFTHQGKSAKSLFVVDTD</sequence>